<dbReference type="Pfam" id="PF01453">
    <property type="entry name" value="B_lectin"/>
    <property type="match status" value="1"/>
</dbReference>
<gene>
    <name evidence="24" type="ORF">IFM89_028430</name>
</gene>
<dbReference type="SUPFAM" id="SSF56112">
    <property type="entry name" value="Protein kinase-like (PK-like)"/>
    <property type="match status" value="1"/>
</dbReference>
<keyword evidence="25" id="KW-1185">Reference proteome</keyword>
<evidence type="ECO:0000256" key="4">
    <source>
        <dbReference type="ARBA" id="ARBA00022553"/>
    </source>
</evidence>
<evidence type="ECO:0000256" key="9">
    <source>
        <dbReference type="ARBA" id="ARBA00022741"/>
    </source>
</evidence>
<dbReference type="PROSITE" id="PS00108">
    <property type="entry name" value="PROTEIN_KINASE_ST"/>
    <property type="match status" value="1"/>
</dbReference>
<evidence type="ECO:0000313" key="24">
    <source>
        <dbReference type="EMBL" id="KAF9621842.1"/>
    </source>
</evidence>
<dbReference type="OrthoDB" id="4062651at2759"/>
<evidence type="ECO:0000256" key="3">
    <source>
        <dbReference type="ARBA" id="ARBA00022536"/>
    </source>
</evidence>
<comment type="similarity">
    <text evidence="19">Belongs to the protein kinase superfamily. Ser/Thr protein kinase family.</text>
</comment>
<dbReference type="GO" id="GO:0030246">
    <property type="term" value="F:carbohydrate binding"/>
    <property type="evidence" value="ECO:0007669"/>
    <property type="project" value="UniProtKB-KW"/>
</dbReference>
<dbReference type="FunFam" id="1.10.510.10:FF:000248">
    <property type="entry name" value="S-receptor-like kinase 5"/>
    <property type="match status" value="1"/>
</dbReference>
<evidence type="ECO:0000256" key="15">
    <source>
        <dbReference type="ARBA" id="ARBA00023170"/>
    </source>
</evidence>
<dbReference type="InterPro" id="IPR000719">
    <property type="entry name" value="Prot_kinase_dom"/>
</dbReference>
<keyword evidence="11 19" id="KW-0067">ATP-binding</keyword>
<comment type="catalytic activity">
    <reaction evidence="17 19">
        <text>L-threonyl-[protein] + ATP = O-phospho-L-threonyl-[protein] + ADP + H(+)</text>
        <dbReference type="Rhea" id="RHEA:46608"/>
        <dbReference type="Rhea" id="RHEA-COMP:11060"/>
        <dbReference type="Rhea" id="RHEA-COMP:11605"/>
        <dbReference type="ChEBI" id="CHEBI:15378"/>
        <dbReference type="ChEBI" id="CHEBI:30013"/>
        <dbReference type="ChEBI" id="CHEBI:30616"/>
        <dbReference type="ChEBI" id="CHEBI:61977"/>
        <dbReference type="ChEBI" id="CHEBI:456216"/>
        <dbReference type="EC" id="2.7.11.1"/>
    </reaction>
</comment>
<keyword evidence="8" id="KW-0430">Lectin</keyword>
<evidence type="ECO:0000313" key="25">
    <source>
        <dbReference type="Proteomes" id="UP000631114"/>
    </source>
</evidence>
<keyword evidence="6" id="KW-0812">Transmembrane</keyword>
<keyword evidence="10 19" id="KW-0418">Kinase</keyword>
<comment type="subcellular location">
    <subcellularLocation>
        <location evidence="1">Membrane</location>
        <topology evidence="1">Single-pass type I membrane protein</topology>
    </subcellularLocation>
</comment>
<evidence type="ECO:0000259" key="23">
    <source>
        <dbReference type="PROSITE" id="PS50948"/>
    </source>
</evidence>
<evidence type="ECO:0000259" key="21">
    <source>
        <dbReference type="PROSITE" id="PS50011"/>
    </source>
</evidence>
<accession>A0A835IT76</accession>
<evidence type="ECO:0000256" key="11">
    <source>
        <dbReference type="ARBA" id="ARBA00022840"/>
    </source>
</evidence>
<sequence>MSCSTNQAEYFFQPIAENPNSWTNNLAIGPSLKFIDGSMVRLIHSQPTGSNAPRLGFGFYCNGNCTYFLLAVFMYSQGRDSKAPQVIWSSDRNNPVRENSTLEFTREGDLVLRNVDGRYAWSTSTSGRSVVGVKLTEVGNLALYDRRNSTIWQSSDHPTDALVLGQKLVEGQMLRASVSALDWTEGLYSVSVNASGLVASIQSNPPVPYFESIVSGKKKSKTPSYMKYLNGSLALYILNAKPDTPDRRLPVPLASSSIQFLKFGPDGHLKVYDRLNVVADLLTIQYYGDCGYPLFCGSYGICSSGQCSCSDLASNGTSYFSPVDERQPNLGCRRITPLSCEPHDSHDLLELKEITYFSLTGGIKDTDIESCKQTCLSNCSCKAAFFKIHQNDSHGECFMQSDIFSLIDQRKHGDNYKRYAFIKVQNIKQNAFVPPPAVDVTPPGRTWKFIIIASLCVTIFSLVFISYITMKKSVLGEDERYLDQLPGIPTRFSYKDLKAATGNFCTKLGQGGFGSVYEGALSNSTKVAVKRLEGIGNIKKSFLAEVETIGSIHHVNLVSLIGFCADKSHRLLVYEYMCNGSLDKWIFCEKQDAGLDWKTRKKIVLDIAKGLSYLHEECKQRIVHLDIKPQNILLDNKFNAKVSDFGLSRLMNRDESKFMTTMRGTFGYLAPEWLSSVITEKVDVFSFGIVVLEILCGRPNLDFTQPEAERCGQLLNLLERKAKEDRLHDMINEKCVDLQLHREEVVDMLKVAEWCLQRDYSERPSMSVVVKILEGVLDIRTNKIDYLSSPLSPSKTSWGPVPSTLLSPCVLSAPR</sequence>
<feature type="domain" description="Bulb-type lectin" evidence="22">
    <location>
        <begin position="31"/>
        <end position="156"/>
    </location>
</feature>
<evidence type="ECO:0000256" key="7">
    <source>
        <dbReference type="ARBA" id="ARBA00022729"/>
    </source>
</evidence>
<dbReference type="PANTHER" id="PTHR47976:SF30">
    <property type="entry name" value="RECEPTOR-LIKE SERINE_THREONINE-PROTEIN KINASE"/>
    <property type="match status" value="1"/>
</dbReference>
<keyword evidence="3" id="KW-0245">EGF-like domain</keyword>
<dbReference type="EC" id="2.7.11.1" evidence="19"/>
<evidence type="ECO:0000256" key="10">
    <source>
        <dbReference type="ARBA" id="ARBA00022777"/>
    </source>
</evidence>
<keyword evidence="2 19" id="KW-0723">Serine/threonine-protein kinase</keyword>
<dbReference type="InterPro" id="IPR008271">
    <property type="entry name" value="Ser/Thr_kinase_AS"/>
</dbReference>
<dbReference type="InterPro" id="IPR024171">
    <property type="entry name" value="SRK-like_kinase"/>
</dbReference>
<evidence type="ECO:0000256" key="17">
    <source>
        <dbReference type="ARBA" id="ARBA00047899"/>
    </source>
</evidence>
<keyword evidence="12" id="KW-1133">Transmembrane helix</keyword>
<dbReference type="CDD" id="cd00028">
    <property type="entry name" value="B_lectin"/>
    <property type="match status" value="1"/>
</dbReference>
<evidence type="ECO:0000256" key="5">
    <source>
        <dbReference type="ARBA" id="ARBA00022679"/>
    </source>
</evidence>
<keyword evidence="14" id="KW-1015">Disulfide bond</keyword>
<evidence type="ECO:0000256" key="12">
    <source>
        <dbReference type="ARBA" id="ARBA00022989"/>
    </source>
</evidence>
<dbReference type="Proteomes" id="UP000631114">
    <property type="component" value="Unassembled WGS sequence"/>
</dbReference>
<dbReference type="InterPro" id="IPR001480">
    <property type="entry name" value="Bulb-type_lectin_dom"/>
</dbReference>
<reference evidence="24 25" key="1">
    <citation type="submission" date="2020-10" db="EMBL/GenBank/DDBJ databases">
        <title>The Coptis chinensis genome and diversification of protoberbering-type alkaloids.</title>
        <authorList>
            <person name="Wang B."/>
            <person name="Shu S."/>
            <person name="Song C."/>
            <person name="Liu Y."/>
        </authorList>
    </citation>
    <scope>NUCLEOTIDE SEQUENCE [LARGE SCALE GENOMIC DNA]</scope>
    <source>
        <strain evidence="24">HL-2020</strain>
        <tissue evidence="24">Leaf</tissue>
    </source>
</reference>
<evidence type="ECO:0000259" key="22">
    <source>
        <dbReference type="PROSITE" id="PS50927"/>
    </source>
</evidence>
<dbReference type="SUPFAM" id="SSF51110">
    <property type="entry name" value="alpha-D-mannose-specific plant lectins"/>
    <property type="match status" value="1"/>
</dbReference>
<dbReference type="Pfam" id="PF08276">
    <property type="entry name" value="PAN_2"/>
    <property type="match status" value="1"/>
</dbReference>
<evidence type="ECO:0000256" key="6">
    <source>
        <dbReference type="ARBA" id="ARBA00022692"/>
    </source>
</evidence>
<dbReference type="Gene3D" id="2.90.10.30">
    <property type="match status" value="1"/>
</dbReference>
<evidence type="ECO:0000256" key="8">
    <source>
        <dbReference type="ARBA" id="ARBA00022734"/>
    </source>
</evidence>
<dbReference type="SMART" id="SM00108">
    <property type="entry name" value="B_lectin"/>
    <property type="match status" value="1"/>
</dbReference>
<evidence type="ECO:0000256" key="19">
    <source>
        <dbReference type="PIRNR" id="PIRNR000641"/>
    </source>
</evidence>
<evidence type="ECO:0000256" key="16">
    <source>
        <dbReference type="ARBA" id="ARBA00023180"/>
    </source>
</evidence>
<dbReference type="Gene3D" id="1.10.510.10">
    <property type="entry name" value="Transferase(Phosphotransferase) domain 1"/>
    <property type="match status" value="1"/>
</dbReference>
<dbReference type="GO" id="GO:0005524">
    <property type="term" value="F:ATP binding"/>
    <property type="evidence" value="ECO:0007669"/>
    <property type="project" value="UniProtKB-UniRule"/>
</dbReference>
<dbReference type="GO" id="GO:0016020">
    <property type="term" value="C:membrane"/>
    <property type="evidence" value="ECO:0007669"/>
    <property type="project" value="UniProtKB-SubCell"/>
</dbReference>
<evidence type="ECO:0000256" key="18">
    <source>
        <dbReference type="ARBA" id="ARBA00048679"/>
    </source>
</evidence>
<dbReference type="InterPro" id="IPR003609">
    <property type="entry name" value="Pan_app"/>
</dbReference>
<dbReference type="PROSITE" id="PS00107">
    <property type="entry name" value="PROTEIN_KINASE_ATP"/>
    <property type="match status" value="1"/>
</dbReference>
<proteinExistence type="inferred from homology"/>
<evidence type="ECO:0000256" key="20">
    <source>
        <dbReference type="PROSITE-ProRule" id="PRU10141"/>
    </source>
</evidence>
<keyword evidence="15" id="KW-0675">Receptor</keyword>
<keyword evidence="7" id="KW-0732">Signal</keyword>
<dbReference type="InterPro" id="IPR017441">
    <property type="entry name" value="Protein_kinase_ATP_BS"/>
</dbReference>
<dbReference type="PIRSF" id="PIRSF000641">
    <property type="entry name" value="SRK"/>
    <property type="match status" value="1"/>
</dbReference>
<dbReference type="InterPro" id="IPR051343">
    <property type="entry name" value="G-type_lectin_kinases/EP1-like"/>
</dbReference>
<dbReference type="InterPro" id="IPR036426">
    <property type="entry name" value="Bulb-type_lectin_dom_sf"/>
</dbReference>
<dbReference type="InterPro" id="IPR011009">
    <property type="entry name" value="Kinase-like_dom_sf"/>
</dbReference>
<feature type="domain" description="Protein kinase" evidence="21">
    <location>
        <begin position="502"/>
        <end position="777"/>
    </location>
</feature>
<dbReference type="PANTHER" id="PTHR47976">
    <property type="entry name" value="G-TYPE LECTIN S-RECEPTOR-LIKE SERINE/THREONINE-PROTEIN KINASE SD2-5"/>
    <property type="match status" value="1"/>
</dbReference>
<evidence type="ECO:0000256" key="1">
    <source>
        <dbReference type="ARBA" id="ARBA00004479"/>
    </source>
</evidence>
<dbReference type="EMBL" id="JADFTS010000002">
    <property type="protein sequence ID" value="KAF9621842.1"/>
    <property type="molecule type" value="Genomic_DNA"/>
</dbReference>
<dbReference type="AlphaFoldDB" id="A0A835IT76"/>
<protein>
    <recommendedName>
        <fullName evidence="19">Receptor-like serine/threonine-protein kinase</fullName>
        <ecNumber evidence="19">2.7.11.1</ecNumber>
    </recommendedName>
</protein>
<feature type="domain" description="Apple" evidence="23">
    <location>
        <begin position="340"/>
        <end position="420"/>
    </location>
</feature>
<dbReference type="PROSITE" id="PS50927">
    <property type="entry name" value="BULB_LECTIN"/>
    <property type="match status" value="1"/>
</dbReference>
<keyword evidence="9 19" id="KW-0547">Nucleotide-binding</keyword>
<dbReference type="PROSITE" id="PS50948">
    <property type="entry name" value="PAN"/>
    <property type="match status" value="1"/>
</dbReference>
<evidence type="ECO:0000256" key="13">
    <source>
        <dbReference type="ARBA" id="ARBA00023136"/>
    </source>
</evidence>
<dbReference type="FunFam" id="2.90.10.30:FF:000003">
    <property type="entry name" value="Os04g0303100 protein"/>
    <property type="match status" value="1"/>
</dbReference>
<keyword evidence="13" id="KW-0472">Membrane</keyword>
<feature type="binding site" evidence="20">
    <location>
        <position position="530"/>
    </location>
    <ligand>
        <name>ATP</name>
        <dbReference type="ChEBI" id="CHEBI:30616"/>
    </ligand>
</feature>
<dbReference type="CDD" id="cd14066">
    <property type="entry name" value="STKc_IRAK"/>
    <property type="match status" value="1"/>
</dbReference>
<dbReference type="FunFam" id="3.30.200.20:FF:000178">
    <property type="entry name" value="serine/threonine-protein kinase PBS1-like"/>
    <property type="match status" value="1"/>
</dbReference>
<keyword evidence="4" id="KW-0597">Phosphoprotein</keyword>
<comment type="catalytic activity">
    <reaction evidence="18 19">
        <text>L-seryl-[protein] + ATP = O-phospho-L-seryl-[protein] + ADP + H(+)</text>
        <dbReference type="Rhea" id="RHEA:17989"/>
        <dbReference type="Rhea" id="RHEA-COMP:9863"/>
        <dbReference type="Rhea" id="RHEA-COMP:11604"/>
        <dbReference type="ChEBI" id="CHEBI:15378"/>
        <dbReference type="ChEBI" id="CHEBI:29999"/>
        <dbReference type="ChEBI" id="CHEBI:30616"/>
        <dbReference type="ChEBI" id="CHEBI:83421"/>
        <dbReference type="ChEBI" id="CHEBI:456216"/>
        <dbReference type="EC" id="2.7.11.1"/>
    </reaction>
</comment>
<dbReference type="Gene3D" id="3.30.200.20">
    <property type="entry name" value="Phosphorylase Kinase, domain 1"/>
    <property type="match status" value="1"/>
</dbReference>
<dbReference type="Pfam" id="PF00069">
    <property type="entry name" value="Pkinase"/>
    <property type="match status" value="1"/>
</dbReference>
<evidence type="ECO:0000256" key="2">
    <source>
        <dbReference type="ARBA" id="ARBA00022527"/>
    </source>
</evidence>
<organism evidence="24 25">
    <name type="scientific">Coptis chinensis</name>
    <dbReference type="NCBI Taxonomy" id="261450"/>
    <lineage>
        <taxon>Eukaryota</taxon>
        <taxon>Viridiplantae</taxon>
        <taxon>Streptophyta</taxon>
        <taxon>Embryophyta</taxon>
        <taxon>Tracheophyta</taxon>
        <taxon>Spermatophyta</taxon>
        <taxon>Magnoliopsida</taxon>
        <taxon>Ranunculales</taxon>
        <taxon>Ranunculaceae</taxon>
        <taxon>Coptidoideae</taxon>
        <taxon>Coptis</taxon>
    </lineage>
</organism>
<evidence type="ECO:0000256" key="14">
    <source>
        <dbReference type="ARBA" id="ARBA00023157"/>
    </source>
</evidence>
<comment type="caution">
    <text evidence="24">The sequence shown here is derived from an EMBL/GenBank/DDBJ whole genome shotgun (WGS) entry which is preliminary data.</text>
</comment>
<keyword evidence="5 19" id="KW-0808">Transferase</keyword>
<dbReference type="PROSITE" id="PS50011">
    <property type="entry name" value="PROTEIN_KINASE_DOM"/>
    <property type="match status" value="1"/>
</dbReference>
<keyword evidence="16" id="KW-0325">Glycoprotein</keyword>
<dbReference type="SMART" id="SM00220">
    <property type="entry name" value="S_TKc"/>
    <property type="match status" value="1"/>
</dbReference>
<dbReference type="GO" id="GO:0004674">
    <property type="term" value="F:protein serine/threonine kinase activity"/>
    <property type="evidence" value="ECO:0007669"/>
    <property type="project" value="UniProtKB-KW"/>
</dbReference>
<name>A0A835IT76_9MAGN</name>